<dbReference type="InterPro" id="IPR036291">
    <property type="entry name" value="NAD(P)-bd_dom_sf"/>
</dbReference>
<dbReference type="SUPFAM" id="SSF51735">
    <property type="entry name" value="NAD(P)-binding Rossmann-fold domains"/>
    <property type="match status" value="1"/>
</dbReference>
<dbReference type="PANTHER" id="PTHR48079:SF6">
    <property type="entry name" value="NAD(P)-BINDING DOMAIN-CONTAINING PROTEIN-RELATED"/>
    <property type="match status" value="1"/>
</dbReference>
<dbReference type="InterPro" id="IPR005097">
    <property type="entry name" value="Sacchrp_dh_NADP-bd"/>
</dbReference>
<dbReference type="AlphaFoldDB" id="A0A1M5CYQ2"/>
<dbReference type="InterPro" id="IPR051783">
    <property type="entry name" value="NAD(P)-dependent_oxidoreduct"/>
</dbReference>
<reference evidence="2 3" key="1">
    <citation type="submission" date="2016-11" db="EMBL/GenBank/DDBJ databases">
        <authorList>
            <person name="Jaros S."/>
            <person name="Januszkiewicz K."/>
            <person name="Wedrychowicz H."/>
        </authorList>
    </citation>
    <scope>NUCLEOTIDE SEQUENCE [LARGE SCALE GENOMIC DNA]</scope>
    <source>
        <strain evidence="2 3">DSM 44523</strain>
    </source>
</reference>
<dbReference type="Pfam" id="PF03435">
    <property type="entry name" value="Sacchrp_dh_NADP"/>
    <property type="match status" value="1"/>
</dbReference>
<keyword evidence="3" id="KW-1185">Reference proteome</keyword>
<name>A0A1M5CYQ2_STRHI</name>
<protein>
    <submittedName>
        <fullName evidence="2">Nucleoside-diphosphate-sugar epimerase</fullName>
    </submittedName>
</protein>
<evidence type="ECO:0000313" key="2">
    <source>
        <dbReference type="EMBL" id="SHF59943.1"/>
    </source>
</evidence>
<dbReference type="STRING" id="2017.SAMN05444320_104229"/>
<dbReference type="GO" id="GO:0005737">
    <property type="term" value="C:cytoplasm"/>
    <property type="evidence" value="ECO:0007669"/>
    <property type="project" value="TreeGrafter"/>
</dbReference>
<proteinExistence type="predicted"/>
<dbReference type="Proteomes" id="UP000184501">
    <property type="component" value="Unassembled WGS sequence"/>
</dbReference>
<organism evidence="2 3">
    <name type="scientific">Streptoalloteichus hindustanus</name>
    <dbReference type="NCBI Taxonomy" id="2017"/>
    <lineage>
        <taxon>Bacteria</taxon>
        <taxon>Bacillati</taxon>
        <taxon>Actinomycetota</taxon>
        <taxon>Actinomycetes</taxon>
        <taxon>Pseudonocardiales</taxon>
        <taxon>Pseudonocardiaceae</taxon>
        <taxon>Streptoalloteichus</taxon>
    </lineage>
</organism>
<feature type="domain" description="Saccharopine dehydrogenase NADP binding" evidence="1">
    <location>
        <begin position="29"/>
        <end position="120"/>
    </location>
</feature>
<evidence type="ECO:0000259" key="1">
    <source>
        <dbReference type="Pfam" id="PF03435"/>
    </source>
</evidence>
<dbReference type="EMBL" id="FQVN01000004">
    <property type="protein sequence ID" value="SHF59943.1"/>
    <property type="molecule type" value="Genomic_DNA"/>
</dbReference>
<dbReference type="Gene3D" id="3.40.50.720">
    <property type="entry name" value="NAD(P)-binding Rossmann-like Domain"/>
    <property type="match status" value="1"/>
</dbReference>
<accession>A0A1M5CYQ2</accession>
<dbReference type="PANTHER" id="PTHR48079">
    <property type="entry name" value="PROTEIN YEEZ"/>
    <property type="match status" value="1"/>
</dbReference>
<evidence type="ECO:0000313" key="3">
    <source>
        <dbReference type="Proteomes" id="UP000184501"/>
    </source>
</evidence>
<sequence>MSVAAAVPTWRLSDARRPGHGRGVGREAVVLGGAGQTGVAIARRLVRDGWAVVLATRGRRRLPGSLAELGVRQVPFDRSDPTADLRRLATGRDLLVDCICYTEPEARQLLAAAEGVGHLTVISTAAVYVDHAGRTMFATEPELFPCYPDRITEDQPTVPAGSDTYATRKRLVEKILLDGCSVPVTVLRPAAIHGPHSTHLREWHFVKRALDRRPHVLLADGGRNRFQTTATANLGELVRLTATDPEHRVLNAADPEAPSVLEISRAVARLLDHDRREIPLPAHAPAPLGLTPWTVPNPVVLSTDRATRDLGYRPACRYDQALAEEIDWVVRATADRDWREVLPRMTSAYSGVDYFDYSTEDTYLEQSSVD</sequence>
<dbReference type="GO" id="GO:0004029">
    <property type="term" value="F:aldehyde dehydrogenase (NAD+) activity"/>
    <property type="evidence" value="ECO:0007669"/>
    <property type="project" value="TreeGrafter"/>
</dbReference>
<gene>
    <name evidence="2" type="ORF">SAMN05444320_104229</name>
</gene>